<dbReference type="InterPro" id="IPR051694">
    <property type="entry name" value="Immunoregulatory_rcpt-like"/>
</dbReference>
<protein>
    <recommendedName>
        <fullName evidence="9">Mid2 domain-containing protein</fullName>
    </recommendedName>
</protein>
<evidence type="ECO:0008006" key="9">
    <source>
        <dbReference type="Google" id="ProtNLM"/>
    </source>
</evidence>
<sequence>MSLTIHTVNPEGSVTIDPANFDGLDVFGKELYLSLTWVDNASQPFKEGKSFTTPFVIYRTPSEVDSTLAAKLASYNDTPYRYEGYGEDQPTASIFNTAITMTTGPFSTGNPSSAATTRESSGAPSLAAAGLSGGGGGGLNPGAIAGIVVGSVIGALLIIGALAYFLCFRRRAGGKQQRRHIHGDVGYASDSGAAAAMMMREKEMPGVNHSTPQSAYADDGGRLNDRGGIGQDNDSISYSLNTPVYPEERGMAAVGTGTQQQRQSRDNSLHRNEYNRPQSYAADSAIGVAVSGGAVPNTTTERERNGSVGGAVVGRASHQTSRPGSEVRSPSRYAHLIEEGMTEDEIRRLEDEERQLDAAIEDAGRHGRPK</sequence>
<evidence type="ECO:0000256" key="3">
    <source>
        <dbReference type="ARBA" id="ARBA00022989"/>
    </source>
</evidence>
<organism evidence="7 8">
    <name type="scientific">Apiospora hydei</name>
    <dbReference type="NCBI Taxonomy" id="1337664"/>
    <lineage>
        <taxon>Eukaryota</taxon>
        <taxon>Fungi</taxon>
        <taxon>Dikarya</taxon>
        <taxon>Ascomycota</taxon>
        <taxon>Pezizomycotina</taxon>
        <taxon>Sordariomycetes</taxon>
        <taxon>Xylariomycetidae</taxon>
        <taxon>Amphisphaeriales</taxon>
        <taxon>Apiosporaceae</taxon>
        <taxon>Apiospora</taxon>
    </lineage>
</organism>
<dbReference type="GeneID" id="92044278"/>
<feature type="compositionally biased region" description="Polar residues" evidence="5">
    <location>
        <begin position="106"/>
        <end position="119"/>
    </location>
</feature>
<dbReference type="Proteomes" id="UP001433268">
    <property type="component" value="Unassembled WGS sequence"/>
</dbReference>
<proteinExistence type="predicted"/>
<feature type="region of interest" description="Disordered" evidence="5">
    <location>
        <begin position="106"/>
        <end position="127"/>
    </location>
</feature>
<evidence type="ECO:0000256" key="1">
    <source>
        <dbReference type="ARBA" id="ARBA00004167"/>
    </source>
</evidence>
<evidence type="ECO:0000313" key="7">
    <source>
        <dbReference type="EMBL" id="KAK8085632.1"/>
    </source>
</evidence>
<dbReference type="CDD" id="cd12087">
    <property type="entry name" value="TM_EGFR-like"/>
    <property type="match status" value="1"/>
</dbReference>
<evidence type="ECO:0000256" key="4">
    <source>
        <dbReference type="ARBA" id="ARBA00023136"/>
    </source>
</evidence>
<dbReference type="RefSeq" id="XP_066670141.1">
    <property type="nucleotide sequence ID" value="XM_066811218.1"/>
</dbReference>
<keyword evidence="4 6" id="KW-0472">Membrane</keyword>
<feature type="transmembrane region" description="Helical" evidence="6">
    <location>
        <begin position="143"/>
        <end position="168"/>
    </location>
</feature>
<evidence type="ECO:0000256" key="6">
    <source>
        <dbReference type="SAM" id="Phobius"/>
    </source>
</evidence>
<evidence type="ECO:0000256" key="2">
    <source>
        <dbReference type="ARBA" id="ARBA00022692"/>
    </source>
</evidence>
<dbReference type="PANTHER" id="PTHR15549:SF26">
    <property type="entry name" value="AXIAL BUDDING PATTERN PROTEIN 2-RELATED"/>
    <property type="match status" value="1"/>
</dbReference>
<comment type="subcellular location">
    <subcellularLocation>
        <location evidence="1">Membrane</location>
        <topology evidence="1">Single-pass membrane protein</topology>
    </subcellularLocation>
</comment>
<comment type="caution">
    <text evidence="7">The sequence shown here is derived from an EMBL/GenBank/DDBJ whole genome shotgun (WGS) entry which is preliminary data.</text>
</comment>
<accession>A0ABR1WQ78</accession>
<name>A0ABR1WQ78_9PEZI</name>
<evidence type="ECO:0000313" key="8">
    <source>
        <dbReference type="Proteomes" id="UP001433268"/>
    </source>
</evidence>
<reference evidence="7 8" key="1">
    <citation type="submission" date="2023-01" db="EMBL/GenBank/DDBJ databases">
        <title>Analysis of 21 Apiospora genomes using comparative genomics revels a genus with tremendous synthesis potential of carbohydrate active enzymes and secondary metabolites.</title>
        <authorList>
            <person name="Sorensen T."/>
        </authorList>
    </citation>
    <scope>NUCLEOTIDE SEQUENCE [LARGE SCALE GENOMIC DNA]</scope>
    <source>
        <strain evidence="7 8">CBS 114990</strain>
    </source>
</reference>
<gene>
    <name evidence="7" type="ORF">PG997_006903</name>
</gene>
<dbReference type="PANTHER" id="PTHR15549">
    <property type="entry name" value="PAIRED IMMUNOGLOBULIN-LIKE TYPE 2 RECEPTOR"/>
    <property type="match status" value="1"/>
</dbReference>
<keyword evidence="2 6" id="KW-0812">Transmembrane</keyword>
<keyword evidence="8" id="KW-1185">Reference proteome</keyword>
<feature type="region of interest" description="Disordered" evidence="5">
    <location>
        <begin position="293"/>
        <end position="370"/>
    </location>
</feature>
<keyword evidence="3 6" id="KW-1133">Transmembrane helix</keyword>
<evidence type="ECO:0000256" key="5">
    <source>
        <dbReference type="SAM" id="MobiDB-lite"/>
    </source>
</evidence>
<dbReference type="EMBL" id="JAQQWN010000005">
    <property type="protein sequence ID" value="KAK8085632.1"/>
    <property type="molecule type" value="Genomic_DNA"/>
</dbReference>